<dbReference type="Proteomes" id="UP000325849">
    <property type="component" value="Unassembled WGS sequence"/>
</dbReference>
<proteinExistence type="predicted"/>
<dbReference type="EMBL" id="VJZD01000073">
    <property type="protein sequence ID" value="MPY33380.1"/>
    <property type="molecule type" value="Genomic_DNA"/>
</dbReference>
<keyword evidence="2" id="KW-1185">Reference proteome</keyword>
<reference evidence="1 2" key="1">
    <citation type="submission" date="2019-07" db="EMBL/GenBank/DDBJ databases">
        <title>New species of Amycolatopsis and Streptomyces.</title>
        <authorList>
            <person name="Duangmal K."/>
            <person name="Teo W.F.A."/>
            <person name="Lipun K."/>
        </authorList>
    </citation>
    <scope>NUCLEOTIDE SEQUENCE [LARGE SCALE GENOMIC DNA]</scope>
    <source>
        <strain evidence="1 2">NBRC 109810</strain>
    </source>
</reference>
<organism evidence="1 2">
    <name type="scientific">Streptomyces adustus</name>
    <dbReference type="NCBI Taxonomy" id="1609272"/>
    <lineage>
        <taxon>Bacteria</taxon>
        <taxon>Bacillati</taxon>
        <taxon>Actinomycetota</taxon>
        <taxon>Actinomycetes</taxon>
        <taxon>Kitasatosporales</taxon>
        <taxon>Streptomycetaceae</taxon>
        <taxon>Streptomyces</taxon>
    </lineage>
</organism>
<evidence type="ECO:0000313" key="2">
    <source>
        <dbReference type="Proteomes" id="UP000325849"/>
    </source>
</evidence>
<protein>
    <submittedName>
        <fullName evidence="1">Uncharacterized protein</fullName>
    </submittedName>
</protein>
<evidence type="ECO:0000313" key="1">
    <source>
        <dbReference type="EMBL" id="MPY33380.1"/>
    </source>
</evidence>
<comment type="caution">
    <text evidence="1">The sequence shown here is derived from an EMBL/GenBank/DDBJ whole genome shotgun (WGS) entry which is preliminary data.</text>
</comment>
<sequence length="61" mass="6653">MSQSSERLTITAGAVLELTPYLPLADFSSAPAVLGDPRQLARYLMVRHVLVGQSHRSTLTE</sequence>
<dbReference type="RefSeq" id="WP_152889728.1">
    <property type="nucleotide sequence ID" value="NZ_VJZD01000073.1"/>
</dbReference>
<dbReference type="AlphaFoldDB" id="A0A5N8VDP4"/>
<gene>
    <name evidence="1" type="ORF">FNH09_19560</name>
</gene>
<name>A0A5N8VDP4_9ACTN</name>
<accession>A0A5N8VDP4</accession>